<comment type="catalytic activity">
    <reaction evidence="1">
        <text>ATP + protein L-histidine = ADP + protein N-phospho-L-histidine.</text>
        <dbReference type="EC" id="2.7.13.3"/>
    </reaction>
</comment>
<evidence type="ECO:0000256" key="11">
    <source>
        <dbReference type="ARBA" id="ARBA00023012"/>
    </source>
</evidence>
<keyword evidence="8 15" id="KW-0418">Kinase</keyword>
<evidence type="ECO:0000313" key="15">
    <source>
        <dbReference type="EMBL" id="KHT62686.1"/>
    </source>
</evidence>
<dbReference type="AlphaFoldDB" id="A0A0B9GVH1"/>
<dbReference type="SUPFAM" id="SSF47384">
    <property type="entry name" value="Homodimeric domain of signal transducing histidine kinase"/>
    <property type="match status" value="1"/>
</dbReference>
<keyword evidence="7" id="KW-0547">Nucleotide-binding</keyword>
<dbReference type="GO" id="GO:0005886">
    <property type="term" value="C:plasma membrane"/>
    <property type="evidence" value="ECO:0007669"/>
    <property type="project" value="TreeGrafter"/>
</dbReference>
<organism evidence="15 16">
    <name type="scientific">Photobacterium gaetbulicola</name>
    <dbReference type="NCBI Taxonomy" id="1295392"/>
    <lineage>
        <taxon>Bacteria</taxon>
        <taxon>Pseudomonadati</taxon>
        <taxon>Pseudomonadota</taxon>
        <taxon>Gammaproteobacteria</taxon>
        <taxon>Vibrionales</taxon>
        <taxon>Vibrionaceae</taxon>
        <taxon>Photobacterium</taxon>
    </lineage>
</organism>
<keyword evidence="6 13" id="KW-0812">Transmembrane</keyword>
<evidence type="ECO:0000256" key="5">
    <source>
        <dbReference type="ARBA" id="ARBA00022679"/>
    </source>
</evidence>
<dbReference type="SUPFAM" id="SSF55874">
    <property type="entry name" value="ATPase domain of HSP90 chaperone/DNA topoisomerase II/histidine kinase"/>
    <property type="match status" value="1"/>
</dbReference>
<accession>A0A0B9GVH1</accession>
<evidence type="ECO:0000259" key="14">
    <source>
        <dbReference type="PROSITE" id="PS50109"/>
    </source>
</evidence>
<name>A0A0B9GVH1_9GAMM</name>
<keyword evidence="9" id="KW-0067">ATP-binding</keyword>
<dbReference type="InterPro" id="IPR004358">
    <property type="entry name" value="Sig_transdc_His_kin-like_C"/>
</dbReference>
<dbReference type="SMART" id="SM00387">
    <property type="entry name" value="HATPase_c"/>
    <property type="match status" value="1"/>
</dbReference>
<dbReference type="GO" id="GO:0005524">
    <property type="term" value="F:ATP binding"/>
    <property type="evidence" value="ECO:0007669"/>
    <property type="project" value="UniProtKB-KW"/>
</dbReference>
<feature type="domain" description="Histidine kinase" evidence="14">
    <location>
        <begin position="263"/>
        <end position="478"/>
    </location>
</feature>
<evidence type="ECO:0000313" key="16">
    <source>
        <dbReference type="Proteomes" id="UP000031278"/>
    </source>
</evidence>
<evidence type="ECO:0000256" key="13">
    <source>
        <dbReference type="SAM" id="Phobius"/>
    </source>
</evidence>
<reference evidence="15 16" key="1">
    <citation type="submission" date="2014-12" db="EMBL/GenBank/DDBJ databases">
        <title>Genome sequencing of Photobacterium gaetbulicola AD005a.</title>
        <authorList>
            <person name="Adrian T.G.S."/>
            <person name="Chan K.G."/>
        </authorList>
    </citation>
    <scope>NUCLEOTIDE SEQUENCE [LARGE SCALE GENOMIC DNA]</scope>
    <source>
        <strain evidence="15 16">AD005a</strain>
    </source>
</reference>
<evidence type="ECO:0000256" key="1">
    <source>
        <dbReference type="ARBA" id="ARBA00000085"/>
    </source>
</evidence>
<dbReference type="PANTHER" id="PTHR45436:SF14">
    <property type="entry name" value="SENSOR PROTEIN QSEC"/>
    <property type="match status" value="1"/>
</dbReference>
<dbReference type="CDD" id="cd00082">
    <property type="entry name" value="HisKA"/>
    <property type="match status" value="1"/>
</dbReference>
<dbReference type="EMBL" id="JWLZ01000174">
    <property type="protein sequence ID" value="KHT62686.1"/>
    <property type="molecule type" value="Genomic_DNA"/>
</dbReference>
<dbReference type="Gene3D" id="3.30.565.10">
    <property type="entry name" value="Histidine kinase-like ATPase, C-terminal domain"/>
    <property type="match status" value="1"/>
</dbReference>
<dbReference type="EC" id="2.7.13.3" evidence="3"/>
<dbReference type="PROSITE" id="PS50109">
    <property type="entry name" value="HIS_KIN"/>
    <property type="match status" value="1"/>
</dbReference>
<dbReference type="InterPro" id="IPR013727">
    <property type="entry name" value="2CSK_N"/>
</dbReference>
<keyword evidence="12 13" id="KW-0472">Membrane</keyword>
<proteinExistence type="predicted"/>
<evidence type="ECO:0000256" key="12">
    <source>
        <dbReference type="ARBA" id="ARBA00023136"/>
    </source>
</evidence>
<dbReference type="Pfam" id="PF02518">
    <property type="entry name" value="HATPase_c"/>
    <property type="match status" value="1"/>
</dbReference>
<dbReference type="InterPro" id="IPR003661">
    <property type="entry name" value="HisK_dim/P_dom"/>
</dbReference>
<sequence length="484" mass="53803">MNSRGDKVIFSFKRRLIIASVSITSVLALISWAAIFSETHHEIEEIYDARLGQSAKILALSVPHMLKEPEETRAKAYANWYQDIEQYDDDDAASPFGHPYEKNLMFQFYQQEKIVIKSPGAPEALIGYPDLSGFSQTTINGEEWRRFQIQLPTLLVGEQPAYLVVAERLTVRNELIGEIALSTAIPQLALIAAIAVAIILLANKFFQPIKELREAIADRHINHLAEITVSQPTVELAPLVSQLNYLLSELDKAWQREKRLTRTAAHELKTPLSVLRLNAENALVALAGDRQQELQSDLQQILKGIDRTDRLIQQLLMLSKIEAHHQYHLANCDVADILREVIATMAPLALRNQQSLELRCPDALPFNGHALLLSALFSNLIDNAIRYAGRAANITVTAQLTNPNIIVTVNDSGLPIPLDIRDKIFEKFFRAHTERGDGAGLGMSIVRDIASLHNGEISLLPASSGNGNTFQVTLPTVNSLTTPK</sequence>
<dbReference type="PANTHER" id="PTHR45436">
    <property type="entry name" value="SENSOR HISTIDINE KINASE YKOH"/>
    <property type="match status" value="1"/>
</dbReference>
<evidence type="ECO:0000256" key="7">
    <source>
        <dbReference type="ARBA" id="ARBA00022741"/>
    </source>
</evidence>
<dbReference type="Pfam" id="PF08521">
    <property type="entry name" value="2CSK_N"/>
    <property type="match status" value="1"/>
</dbReference>
<keyword evidence="11" id="KW-0902">Two-component regulatory system</keyword>
<protein>
    <recommendedName>
        <fullName evidence="3">histidine kinase</fullName>
        <ecNumber evidence="3">2.7.13.3</ecNumber>
    </recommendedName>
</protein>
<dbReference type="Gene3D" id="1.10.287.130">
    <property type="match status" value="1"/>
</dbReference>
<dbReference type="InterPro" id="IPR050428">
    <property type="entry name" value="TCS_sensor_his_kinase"/>
</dbReference>
<dbReference type="CDD" id="cd00075">
    <property type="entry name" value="HATPase"/>
    <property type="match status" value="1"/>
</dbReference>
<keyword evidence="5" id="KW-0808">Transferase</keyword>
<comment type="subcellular location">
    <subcellularLocation>
        <location evidence="2">Membrane</location>
        <topology evidence="2">Multi-pass membrane protein</topology>
    </subcellularLocation>
</comment>
<evidence type="ECO:0000256" key="4">
    <source>
        <dbReference type="ARBA" id="ARBA00022553"/>
    </source>
</evidence>
<keyword evidence="10 13" id="KW-1133">Transmembrane helix</keyword>
<keyword evidence="4" id="KW-0597">Phosphoprotein</keyword>
<dbReference type="InterPro" id="IPR036890">
    <property type="entry name" value="HATPase_C_sf"/>
</dbReference>
<dbReference type="PRINTS" id="PR00344">
    <property type="entry name" value="BCTRLSENSOR"/>
</dbReference>
<evidence type="ECO:0000256" key="9">
    <source>
        <dbReference type="ARBA" id="ARBA00022840"/>
    </source>
</evidence>
<evidence type="ECO:0000256" key="10">
    <source>
        <dbReference type="ARBA" id="ARBA00022989"/>
    </source>
</evidence>
<dbReference type="InterPro" id="IPR036097">
    <property type="entry name" value="HisK_dim/P_sf"/>
</dbReference>
<dbReference type="Proteomes" id="UP000031278">
    <property type="component" value="Unassembled WGS sequence"/>
</dbReference>
<evidence type="ECO:0000256" key="8">
    <source>
        <dbReference type="ARBA" id="ARBA00022777"/>
    </source>
</evidence>
<feature type="transmembrane region" description="Helical" evidence="13">
    <location>
        <begin position="184"/>
        <end position="203"/>
    </location>
</feature>
<comment type="caution">
    <text evidence="15">The sequence shown here is derived from an EMBL/GenBank/DDBJ whole genome shotgun (WGS) entry which is preliminary data.</text>
</comment>
<gene>
    <name evidence="15" type="ORF">RJ45_16350</name>
</gene>
<dbReference type="InterPro" id="IPR003594">
    <property type="entry name" value="HATPase_dom"/>
</dbReference>
<dbReference type="Pfam" id="PF00512">
    <property type="entry name" value="HisKA"/>
    <property type="match status" value="1"/>
</dbReference>
<dbReference type="SMART" id="SM00388">
    <property type="entry name" value="HisKA"/>
    <property type="match status" value="1"/>
</dbReference>
<evidence type="ECO:0000256" key="2">
    <source>
        <dbReference type="ARBA" id="ARBA00004141"/>
    </source>
</evidence>
<dbReference type="InterPro" id="IPR005467">
    <property type="entry name" value="His_kinase_dom"/>
</dbReference>
<evidence type="ECO:0000256" key="3">
    <source>
        <dbReference type="ARBA" id="ARBA00012438"/>
    </source>
</evidence>
<evidence type="ECO:0000256" key="6">
    <source>
        <dbReference type="ARBA" id="ARBA00022692"/>
    </source>
</evidence>
<dbReference type="GO" id="GO:0000155">
    <property type="term" value="F:phosphorelay sensor kinase activity"/>
    <property type="evidence" value="ECO:0007669"/>
    <property type="project" value="InterPro"/>
</dbReference>